<dbReference type="InterPro" id="IPR007502">
    <property type="entry name" value="Helicase-assoc_dom"/>
</dbReference>
<keyword evidence="3 7" id="KW-0347">Helicase</keyword>
<dbReference type="PANTHER" id="PTHR43519:SF1">
    <property type="entry name" value="ATP-DEPENDENT RNA HELICASE HRPB"/>
    <property type="match status" value="1"/>
</dbReference>
<dbReference type="CDD" id="cd17990">
    <property type="entry name" value="DEXHc_HrpB"/>
    <property type="match status" value="1"/>
</dbReference>
<dbReference type="RefSeq" id="WP_262309100.1">
    <property type="nucleotide sequence ID" value="NZ_CP106679.1"/>
</dbReference>
<organism evidence="7 8">
    <name type="scientific">Reichenbachiella agarivorans</name>
    <dbReference type="NCBI Taxonomy" id="2979464"/>
    <lineage>
        <taxon>Bacteria</taxon>
        <taxon>Pseudomonadati</taxon>
        <taxon>Bacteroidota</taxon>
        <taxon>Cytophagia</taxon>
        <taxon>Cytophagales</taxon>
        <taxon>Reichenbachiellaceae</taxon>
        <taxon>Reichenbachiella</taxon>
    </lineage>
</organism>
<feature type="domain" description="Helicase C-terminal" evidence="6">
    <location>
        <begin position="209"/>
        <end position="373"/>
    </location>
</feature>
<keyword evidence="4" id="KW-0067">ATP-binding</keyword>
<dbReference type="Pfam" id="PF24473">
    <property type="entry name" value="CON_HrpB"/>
    <property type="match status" value="1"/>
</dbReference>
<dbReference type="SMART" id="SM00487">
    <property type="entry name" value="DEXDc"/>
    <property type="match status" value="1"/>
</dbReference>
<dbReference type="InterPro" id="IPR010225">
    <property type="entry name" value="HrpB"/>
</dbReference>
<evidence type="ECO:0000259" key="5">
    <source>
        <dbReference type="PROSITE" id="PS51192"/>
    </source>
</evidence>
<evidence type="ECO:0000256" key="2">
    <source>
        <dbReference type="ARBA" id="ARBA00022801"/>
    </source>
</evidence>
<dbReference type="InterPro" id="IPR027417">
    <property type="entry name" value="P-loop_NTPase"/>
</dbReference>
<dbReference type="Gene3D" id="3.40.50.300">
    <property type="entry name" value="P-loop containing nucleotide triphosphate hydrolases"/>
    <property type="match status" value="2"/>
</dbReference>
<dbReference type="GO" id="GO:0004386">
    <property type="term" value="F:helicase activity"/>
    <property type="evidence" value="ECO:0007669"/>
    <property type="project" value="UniProtKB-KW"/>
</dbReference>
<evidence type="ECO:0000313" key="8">
    <source>
        <dbReference type="Proteomes" id="UP001065174"/>
    </source>
</evidence>
<dbReference type="Gene3D" id="1.20.120.1080">
    <property type="match status" value="1"/>
</dbReference>
<protein>
    <submittedName>
        <fullName evidence="7">ATP-dependent helicase HrpB</fullName>
    </submittedName>
</protein>
<proteinExistence type="predicted"/>
<evidence type="ECO:0000256" key="1">
    <source>
        <dbReference type="ARBA" id="ARBA00022741"/>
    </source>
</evidence>
<dbReference type="CDD" id="cd18791">
    <property type="entry name" value="SF2_C_RHA"/>
    <property type="match status" value="1"/>
</dbReference>
<dbReference type="PROSITE" id="PS51194">
    <property type="entry name" value="HELICASE_CTER"/>
    <property type="match status" value="1"/>
</dbReference>
<keyword evidence="1" id="KW-0547">Nucleotide-binding</keyword>
<dbReference type="InterPro" id="IPR056329">
    <property type="entry name" value="CON_HrpB"/>
</dbReference>
<dbReference type="PROSITE" id="PS51192">
    <property type="entry name" value="HELICASE_ATP_BIND_1"/>
    <property type="match status" value="1"/>
</dbReference>
<name>A0ABY6CMC2_9BACT</name>
<evidence type="ECO:0000259" key="6">
    <source>
        <dbReference type="PROSITE" id="PS51194"/>
    </source>
</evidence>
<evidence type="ECO:0000256" key="4">
    <source>
        <dbReference type="ARBA" id="ARBA00022840"/>
    </source>
</evidence>
<dbReference type="EMBL" id="CP106679">
    <property type="protein sequence ID" value="UXP31661.1"/>
    <property type="molecule type" value="Genomic_DNA"/>
</dbReference>
<dbReference type="PIRSF" id="PIRSF005496">
    <property type="entry name" value="ATP_hel_hrpB"/>
    <property type="match status" value="1"/>
</dbReference>
<dbReference type="SMART" id="SM00490">
    <property type="entry name" value="HELICc"/>
    <property type="match status" value="1"/>
</dbReference>
<gene>
    <name evidence="7" type="primary">hrpB</name>
    <name evidence="7" type="ORF">N6H18_15030</name>
</gene>
<dbReference type="InterPro" id="IPR013689">
    <property type="entry name" value="RNA_helicase_ATP-dep_HrpB_C"/>
</dbReference>
<dbReference type="SMART" id="SM00847">
    <property type="entry name" value="HA2"/>
    <property type="match status" value="1"/>
</dbReference>
<sequence length="827" mass="93006">MSFDPYSIDLPITEVINPTKENLQTQNTLIVHAPPGAGKSTLLPLALLNESWLTGKKIIMLEPRRLAARSIAERMSQLLGEQVGHTVGYRIRFDNRVSTDTKIEVVTEGILTRMLHSDNAIEDVALVIFDEFHERSIHADVALALCREAQAVLRPDLKIMIMSATLNITELTQLLNAPLVESKGRQYPVDIHYEGEQDEWMMPEIAARQISKVVKKHEGDVLAFFPGQGEIMKCEEILRKELRDFAIHPLYGSLPQGKQMAAILPNKQGKRKIVLATSLAETSLTIEGIKVVVDTGFGRSSKFDPKSGLSRLETVQISQDAADQRAGRAGRLSAGVCYRLWSKATQSRRQKHLTPEIMEADLASLVLDMAQWGISNVQEMTWLTPPPQAAIHQAQDLLHQLEALENNKITEHGQKLHQLPCHPRIAHMLLMAQEQDLVPLACDIAALLDERDPLGREAGTDINERIIVLRRLRGENRLSKNFARIEKIANQYRQLFGEAADDGSFDPYETGILLSYAYPERIAFARPGNNAQFQLSNGKYAMLGHRDDLANEPWLAIAHMDARDGLGKIFMASPLNPRDLMPLVKEKEIITWDTRQGGLIASLDMRIGSITLRSTPLPDPDESRLVEAICHALKKEGERLLNFDNEVKKWQNRVLSLRKWNPAQSWPDVSTPTLLATNSEWLAPYLDGIKRPEELKKINLKTVLQHSLNFELQSQLDKLAPEKIDVPSGSKIQLDYRSDGSAPILAVRLQEVFGLAETPKINEGKNAVLMHLLSPGFKPVQITGDLNSFWNNAYFEVKKDLKGRYPKHIWPEDPWNEQAISGVKKRK</sequence>
<dbReference type="SUPFAM" id="SSF52540">
    <property type="entry name" value="P-loop containing nucleoside triphosphate hydrolases"/>
    <property type="match status" value="1"/>
</dbReference>
<dbReference type="Pfam" id="PF00270">
    <property type="entry name" value="DEAD"/>
    <property type="match status" value="1"/>
</dbReference>
<evidence type="ECO:0000256" key="3">
    <source>
        <dbReference type="ARBA" id="ARBA00022806"/>
    </source>
</evidence>
<dbReference type="InterPro" id="IPR014001">
    <property type="entry name" value="Helicase_ATP-bd"/>
</dbReference>
<keyword evidence="8" id="KW-1185">Reference proteome</keyword>
<feature type="domain" description="Helicase ATP-binding" evidence="5">
    <location>
        <begin position="20"/>
        <end position="184"/>
    </location>
</feature>
<reference evidence="7" key="1">
    <citation type="submission" date="2022-09" db="EMBL/GenBank/DDBJ databases">
        <title>Comparative genomics and taxonomic characterization of three novel marine species of genus Reichenbachiella exhibiting antioxidant and polysaccharide degradation activities.</title>
        <authorList>
            <person name="Muhammad N."/>
            <person name="Lee Y.-J."/>
            <person name="Ko J."/>
            <person name="Kim S.-G."/>
        </authorList>
    </citation>
    <scope>NUCLEOTIDE SEQUENCE</scope>
    <source>
        <strain evidence="7">BKB1-1</strain>
    </source>
</reference>
<evidence type="ECO:0000313" key="7">
    <source>
        <dbReference type="EMBL" id="UXP31661.1"/>
    </source>
</evidence>
<dbReference type="Proteomes" id="UP001065174">
    <property type="component" value="Chromosome"/>
</dbReference>
<dbReference type="Pfam" id="PF08482">
    <property type="entry name" value="HrpB_C"/>
    <property type="match status" value="1"/>
</dbReference>
<dbReference type="NCBIfam" id="TIGR01970">
    <property type="entry name" value="DEAH_box_HrpB"/>
    <property type="match status" value="1"/>
</dbReference>
<dbReference type="PANTHER" id="PTHR43519">
    <property type="entry name" value="ATP-DEPENDENT RNA HELICASE HRPB"/>
    <property type="match status" value="1"/>
</dbReference>
<dbReference type="InterPro" id="IPR011545">
    <property type="entry name" value="DEAD/DEAH_box_helicase_dom"/>
</dbReference>
<dbReference type="InterPro" id="IPR049614">
    <property type="entry name" value="HrpB_DEXH"/>
</dbReference>
<dbReference type="Pfam" id="PF00271">
    <property type="entry name" value="Helicase_C"/>
    <property type="match status" value="1"/>
</dbReference>
<accession>A0ABY6CMC2</accession>
<dbReference type="InterPro" id="IPR001650">
    <property type="entry name" value="Helicase_C-like"/>
</dbReference>
<keyword evidence="2" id="KW-0378">Hydrolase</keyword>